<dbReference type="EMBL" id="CADIKH010000056">
    <property type="protein sequence ID" value="CAB3772115.1"/>
    <property type="molecule type" value="Genomic_DNA"/>
</dbReference>
<proteinExistence type="predicted"/>
<accession>A0A6J5F468</accession>
<sequence>MVMNKQLGYESNKIDAYLDHSRHTDGISTHLNAQMDSQIAAQRAQRLDVLSVASGGRSKTAQLRDVFDSVEHAIRAGVRYAAIIQDLAETGLVFTYQTFALTVKRLRRERGIVARSRTSRLEIGPQVDEAPNPAATRAPAFAAASEPVTHAAPTLPTGRERRPIESIGAKLPHDWLTAELTREQKRLLTSSQRSARAEAVVKSLWPNPYDPVPRKTTPSKIASQ</sequence>
<feature type="region of interest" description="Disordered" evidence="1">
    <location>
        <begin position="187"/>
        <end position="224"/>
    </location>
</feature>
<evidence type="ECO:0000313" key="3">
    <source>
        <dbReference type="Proteomes" id="UP000494363"/>
    </source>
</evidence>
<keyword evidence="3" id="KW-1185">Reference proteome</keyword>
<feature type="region of interest" description="Disordered" evidence="1">
    <location>
        <begin position="140"/>
        <end position="162"/>
    </location>
</feature>
<protein>
    <submittedName>
        <fullName evidence="2">Uncharacterized protein</fullName>
    </submittedName>
</protein>
<organism evidence="2 3">
    <name type="scientific">Paraburkholderia humisilvae</name>
    <dbReference type="NCBI Taxonomy" id="627669"/>
    <lineage>
        <taxon>Bacteria</taxon>
        <taxon>Pseudomonadati</taxon>
        <taxon>Pseudomonadota</taxon>
        <taxon>Betaproteobacteria</taxon>
        <taxon>Burkholderiales</taxon>
        <taxon>Burkholderiaceae</taxon>
        <taxon>Paraburkholderia</taxon>
    </lineage>
</organism>
<gene>
    <name evidence="2" type="ORF">LMG29542_06799</name>
</gene>
<dbReference type="AlphaFoldDB" id="A0A6J5F468"/>
<dbReference type="Proteomes" id="UP000494363">
    <property type="component" value="Unassembled WGS sequence"/>
</dbReference>
<reference evidence="2 3" key="1">
    <citation type="submission" date="2020-04" db="EMBL/GenBank/DDBJ databases">
        <authorList>
            <person name="De Canck E."/>
        </authorList>
    </citation>
    <scope>NUCLEOTIDE SEQUENCE [LARGE SCALE GENOMIC DNA]</scope>
    <source>
        <strain evidence="2 3">LMG 29542</strain>
    </source>
</reference>
<evidence type="ECO:0000256" key="1">
    <source>
        <dbReference type="SAM" id="MobiDB-lite"/>
    </source>
</evidence>
<name>A0A6J5F468_9BURK</name>
<evidence type="ECO:0000313" key="2">
    <source>
        <dbReference type="EMBL" id="CAB3772115.1"/>
    </source>
</evidence>
<dbReference type="RefSeq" id="WP_377692313.1">
    <property type="nucleotide sequence ID" value="NZ_JBHLTK010000051.1"/>
</dbReference>